<comment type="similarity">
    <text evidence="2">Belongs to the SusD family.</text>
</comment>
<dbReference type="GO" id="GO:0009279">
    <property type="term" value="C:cell outer membrane"/>
    <property type="evidence" value="ECO:0007669"/>
    <property type="project" value="UniProtKB-SubCell"/>
</dbReference>
<evidence type="ECO:0000256" key="4">
    <source>
        <dbReference type="ARBA" id="ARBA00023136"/>
    </source>
</evidence>
<dbReference type="InterPro" id="IPR012944">
    <property type="entry name" value="SusD_RagB_dom"/>
</dbReference>
<dbReference type="Proteomes" id="UP000552864">
    <property type="component" value="Unassembled WGS sequence"/>
</dbReference>
<name>A0A847SJ11_9BACT</name>
<comment type="subcellular location">
    <subcellularLocation>
        <location evidence="1">Cell outer membrane</location>
    </subcellularLocation>
</comment>
<evidence type="ECO:0000313" key="8">
    <source>
        <dbReference type="EMBL" id="NLR80134.1"/>
    </source>
</evidence>
<dbReference type="InterPro" id="IPR033985">
    <property type="entry name" value="SusD-like_N"/>
</dbReference>
<evidence type="ECO:0000256" key="3">
    <source>
        <dbReference type="ARBA" id="ARBA00022729"/>
    </source>
</evidence>
<feature type="domain" description="RagB/SusD" evidence="6">
    <location>
        <begin position="339"/>
        <end position="428"/>
    </location>
</feature>
<dbReference type="EMBL" id="JABAHZ010000003">
    <property type="protein sequence ID" value="NLR80134.1"/>
    <property type="molecule type" value="Genomic_DNA"/>
</dbReference>
<evidence type="ECO:0000259" key="6">
    <source>
        <dbReference type="Pfam" id="PF07980"/>
    </source>
</evidence>
<dbReference type="InterPro" id="IPR011990">
    <property type="entry name" value="TPR-like_helical_dom_sf"/>
</dbReference>
<evidence type="ECO:0000256" key="1">
    <source>
        <dbReference type="ARBA" id="ARBA00004442"/>
    </source>
</evidence>
<evidence type="ECO:0000256" key="2">
    <source>
        <dbReference type="ARBA" id="ARBA00006275"/>
    </source>
</evidence>
<dbReference type="AlphaFoldDB" id="A0A847SJ11"/>
<comment type="caution">
    <text evidence="8">The sequence shown here is derived from an EMBL/GenBank/DDBJ whole genome shotgun (WGS) entry which is preliminary data.</text>
</comment>
<dbReference type="Pfam" id="PF14322">
    <property type="entry name" value="SusD-like_3"/>
    <property type="match status" value="1"/>
</dbReference>
<proteinExistence type="inferred from homology"/>
<evidence type="ECO:0000313" key="9">
    <source>
        <dbReference type="Proteomes" id="UP000552864"/>
    </source>
</evidence>
<keyword evidence="4" id="KW-0472">Membrane</keyword>
<evidence type="ECO:0000256" key="5">
    <source>
        <dbReference type="ARBA" id="ARBA00023237"/>
    </source>
</evidence>
<feature type="domain" description="SusD-like N-terminal" evidence="7">
    <location>
        <begin position="11"/>
        <end position="210"/>
    </location>
</feature>
<evidence type="ECO:0000259" key="7">
    <source>
        <dbReference type="Pfam" id="PF14322"/>
    </source>
</evidence>
<accession>A0A847SJ11</accession>
<dbReference type="SUPFAM" id="SSF48452">
    <property type="entry name" value="TPR-like"/>
    <property type="match status" value="1"/>
</dbReference>
<sequence>MVILAACKKSFLEVTPKGKLIAQKVADYDMLLNNLDLLNTSAGNHILMGDEIAASQPDFGALSVLTQRCFHWDDVLYEPGDDAAELTVPMRNIYTYNMIINNVMDAAEGTEQQKKSIRGEAVAGRAWTYFLLINYFGKPYSAATAATDLGFPIVRTADATETKFTRASVKEVYDFIVNDLVTAIPDLPLQVTSRLRMSKPAAEALLGKVYVFMGKYADAIPQFNAAITDAASSAIPVRLYDYNSTFAPGGAFTPIGFFGPPYPTTPKIEENIYAKQIFNAFAFSSAVTITPETVALYGASDLRLNFYSPYPFGGSSVYPDGMLRRVGPTVIQLGVVLPDLYLLRAECKARLNDLAGAKTDVETLRGNRMPAADAPVPAAIAADQVALTKFILEERIREFASEGYRWFDMRRLSIDDAYKSTVGYTHRVYDASGVTDSFTLKPQRLVLRFSPKIMAQNPGMTNND</sequence>
<protein>
    <submittedName>
        <fullName evidence="8">RagB/SusD family nutrient uptake outer membrane protein</fullName>
    </submittedName>
</protein>
<keyword evidence="5" id="KW-0998">Cell outer membrane</keyword>
<gene>
    <name evidence="8" type="ORF">HGH91_15990</name>
</gene>
<dbReference type="Pfam" id="PF07980">
    <property type="entry name" value="SusD_RagB"/>
    <property type="match status" value="1"/>
</dbReference>
<keyword evidence="9" id="KW-1185">Reference proteome</keyword>
<reference evidence="8 9" key="1">
    <citation type="submission" date="2020-04" db="EMBL/GenBank/DDBJ databases">
        <authorList>
            <person name="Yin C."/>
        </authorList>
    </citation>
    <scope>NUCLEOTIDE SEQUENCE [LARGE SCALE GENOMIC DNA]</scope>
    <source>
        <strain evidence="8 9">Ak56</strain>
    </source>
</reference>
<keyword evidence="3" id="KW-0732">Signal</keyword>
<dbReference type="Gene3D" id="1.25.40.390">
    <property type="match status" value="1"/>
</dbReference>
<organism evidence="8 9">
    <name type="scientific">Chitinophaga eiseniae</name>
    <dbReference type="NCBI Taxonomy" id="634771"/>
    <lineage>
        <taxon>Bacteria</taxon>
        <taxon>Pseudomonadati</taxon>
        <taxon>Bacteroidota</taxon>
        <taxon>Chitinophagia</taxon>
        <taxon>Chitinophagales</taxon>
        <taxon>Chitinophagaceae</taxon>
        <taxon>Chitinophaga</taxon>
    </lineage>
</organism>